<comment type="caution">
    <text evidence="1">The sequence shown here is derived from an EMBL/GenBank/DDBJ whole genome shotgun (WGS) entry which is preliminary data.</text>
</comment>
<dbReference type="RefSeq" id="WP_173082665.1">
    <property type="nucleotide sequence ID" value="NZ_BLTE01000005.1"/>
</dbReference>
<gene>
    <name evidence="1" type="ORF">NNJEOMEG_01372</name>
</gene>
<dbReference type="SUPFAM" id="SSF48371">
    <property type="entry name" value="ARM repeat"/>
    <property type="match status" value="1"/>
</dbReference>
<protein>
    <recommendedName>
        <fullName evidence="3">HEAT repeat domain-containing protein</fullName>
    </recommendedName>
</protein>
<dbReference type="EMBL" id="BLTE01000005">
    <property type="protein sequence ID" value="GFK93538.1"/>
    <property type="molecule type" value="Genomic_DNA"/>
</dbReference>
<dbReference type="InterPro" id="IPR016024">
    <property type="entry name" value="ARM-type_fold"/>
</dbReference>
<dbReference type="AlphaFoldDB" id="A0A6V8LT90"/>
<dbReference type="InterPro" id="IPR054701">
    <property type="entry name" value="DVU0298-like"/>
</dbReference>
<dbReference type="Gene3D" id="1.25.10.10">
    <property type="entry name" value="Leucine-rich Repeat Variant"/>
    <property type="match status" value="1"/>
</dbReference>
<sequence length="235" mass="25505">MGKLRALRQTVREALAAEPWPSGLANLETHPPKSLVGPLYAFLLDPDPVLAARAATAFGRTAARLFDQRPEDARQLMRQLMWRLNEESGNIAWGIPETFGEILAAQPDLAREFHRVLASYLIESDRKTGDTYIDHAPLRRGVYAGLAILAKARPELAMAGLEGLLRGLAEEDAPSRAWAALALGRLLPDAGQDAPRITQALDSAARDAASVSLVWGGTLRETTVGQVARECLKNP</sequence>
<accession>A0A6V8LT90</accession>
<evidence type="ECO:0000313" key="2">
    <source>
        <dbReference type="Proteomes" id="UP000494245"/>
    </source>
</evidence>
<proteinExistence type="predicted"/>
<dbReference type="InterPro" id="IPR011989">
    <property type="entry name" value="ARM-like"/>
</dbReference>
<keyword evidence="2" id="KW-1185">Reference proteome</keyword>
<evidence type="ECO:0000313" key="1">
    <source>
        <dbReference type="EMBL" id="GFK93538.1"/>
    </source>
</evidence>
<reference evidence="1 2" key="1">
    <citation type="submission" date="2020-04" db="EMBL/GenBank/DDBJ databases">
        <authorList>
            <consortium name="Desulfovibrio sp. FSS-1 genome sequencing consortium"/>
            <person name="Shimoshige H."/>
            <person name="Kobayashi H."/>
            <person name="Maekawa T."/>
        </authorList>
    </citation>
    <scope>NUCLEOTIDE SEQUENCE [LARGE SCALE GENOMIC DNA]</scope>
    <source>
        <strain evidence="1 2">SIID29052-01</strain>
    </source>
</reference>
<reference evidence="1 2" key="2">
    <citation type="submission" date="2020-05" db="EMBL/GenBank/DDBJ databases">
        <title>Draft genome sequence of Desulfovibrio sp. strainFSS-1.</title>
        <authorList>
            <person name="Shimoshige H."/>
            <person name="Kobayashi H."/>
            <person name="Maekawa T."/>
        </authorList>
    </citation>
    <scope>NUCLEOTIDE SEQUENCE [LARGE SCALE GENOMIC DNA]</scope>
    <source>
        <strain evidence="1 2">SIID29052-01</strain>
    </source>
</reference>
<organism evidence="1 2">
    <name type="scientific">Fundidesulfovibrio magnetotacticus</name>
    <dbReference type="NCBI Taxonomy" id="2730080"/>
    <lineage>
        <taxon>Bacteria</taxon>
        <taxon>Pseudomonadati</taxon>
        <taxon>Thermodesulfobacteriota</taxon>
        <taxon>Desulfovibrionia</taxon>
        <taxon>Desulfovibrionales</taxon>
        <taxon>Desulfovibrionaceae</taxon>
        <taxon>Fundidesulfovibrio</taxon>
    </lineage>
</organism>
<evidence type="ECO:0008006" key="3">
    <source>
        <dbReference type="Google" id="ProtNLM"/>
    </source>
</evidence>
<name>A0A6V8LT90_9BACT</name>
<dbReference type="NCBIfam" id="NF045662">
    <property type="entry name" value="DVU0298_fam"/>
    <property type="match status" value="1"/>
</dbReference>
<dbReference type="Proteomes" id="UP000494245">
    <property type="component" value="Unassembled WGS sequence"/>
</dbReference>